<evidence type="ECO:0000256" key="1">
    <source>
        <dbReference type="ARBA" id="ARBA00022833"/>
    </source>
</evidence>
<dbReference type="AlphaFoldDB" id="A0A6J7PE92"/>
<reference evidence="2" key="1">
    <citation type="submission" date="2020-05" db="EMBL/GenBank/DDBJ databases">
        <authorList>
            <person name="Chiriac C."/>
            <person name="Salcher M."/>
            <person name="Ghai R."/>
            <person name="Kavagutti S V."/>
        </authorList>
    </citation>
    <scope>NUCLEOTIDE SEQUENCE</scope>
</reference>
<keyword evidence="1" id="KW-0862">Zinc</keyword>
<name>A0A6J7PE92_9ZZZZ</name>
<dbReference type="PANTHER" id="PTHR43808:SF8">
    <property type="entry name" value="PEPTIDASE M20 DIMERISATION DOMAIN-CONTAINING PROTEIN"/>
    <property type="match status" value="1"/>
</dbReference>
<organism evidence="2">
    <name type="scientific">freshwater metagenome</name>
    <dbReference type="NCBI Taxonomy" id="449393"/>
    <lineage>
        <taxon>unclassified sequences</taxon>
        <taxon>metagenomes</taxon>
        <taxon>ecological metagenomes</taxon>
    </lineage>
</organism>
<dbReference type="Gene3D" id="3.30.70.360">
    <property type="match status" value="1"/>
</dbReference>
<dbReference type="FunFam" id="1.10.150.900:FF:000002">
    <property type="entry name" value="M20/M25/M40 family peptidase"/>
    <property type="match status" value="1"/>
</dbReference>
<protein>
    <submittedName>
        <fullName evidence="2">Unannotated protein</fullName>
    </submittedName>
</protein>
<evidence type="ECO:0000313" key="2">
    <source>
        <dbReference type="EMBL" id="CAB5003408.1"/>
    </source>
</evidence>
<dbReference type="Gene3D" id="1.10.150.900">
    <property type="match status" value="1"/>
</dbReference>
<dbReference type="EMBL" id="CAFBPA010000076">
    <property type="protein sequence ID" value="CAB5003408.1"/>
    <property type="molecule type" value="Genomic_DNA"/>
</dbReference>
<gene>
    <name evidence="2" type="ORF">UFOPK4043_00645</name>
</gene>
<accession>A0A6J7PE92</accession>
<dbReference type="InterPro" id="IPR050072">
    <property type="entry name" value="Peptidase_M20A"/>
</dbReference>
<sequence length="143" mass="15574">MSAGTSINVIPSTAVAYVDGRFLPGYEEEFHKEISEVLGPEIDWELVLQDIALETKFEGPLIEAMSAALLSEDSGAIPLPYMMSGGTDAKAFSSLNMKCYGFSPLLLPSDLNFSGLFHGVNERVPVDSLLFGEKVLDHFLRNS</sequence>
<dbReference type="PANTHER" id="PTHR43808">
    <property type="entry name" value="ACETYLORNITHINE DEACETYLASE"/>
    <property type="match status" value="1"/>
</dbReference>
<dbReference type="SUPFAM" id="SSF53187">
    <property type="entry name" value="Zn-dependent exopeptidases"/>
    <property type="match status" value="1"/>
</dbReference>
<proteinExistence type="predicted"/>